<gene>
    <name evidence="1" type="ORF">OSB1V03_LOCUS1551</name>
</gene>
<dbReference type="EMBL" id="CAJPIZ010000465">
    <property type="protein sequence ID" value="CAG2101504.1"/>
    <property type="molecule type" value="Genomic_DNA"/>
</dbReference>
<accession>A0A7R9PUG2</accession>
<keyword evidence="2" id="KW-1185">Reference proteome</keyword>
<evidence type="ECO:0000313" key="2">
    <source>
        <dbReference type="Proteomes" id="UP000759131"/>
    </source>
</evidence>
<proteinExistence type="predicted"/>
<reference evidence="1" key="1">
    <citation type="submission" date="2020-11" db="EMBL/GenBank/DDBJ databases">
        <authorList>
            <person name="Tran Van P."/>
        </authorList>
    </citation>
    <scope>NUCLEOTIDE SEQUENCE</scope>
</reference>
<dbReference type="EMBL" id="OC855040">
    <property type="protein sequence ID" value="CAD7621074.1"/>
    <property type="molecule type" value="Genomic_DNA"/>
</dbReference>
<protein>
    <submittedName>
        <fullName evidence="1">Uncharacterized protein</fullName>
    </submittedName>
</protein>
<dbReference type="AlphaFoldDB" id="A0A7R9PUG2"/>
<sequence length="255" mass="29544">MHDDQHGFREYACKRIDTYSDMYTRLKDIYNVKAAIKCERVKESYPKSKFKSYSMALEKVLMKYNNSYIAPEWYAKKGLATLVLSKTQITGLMSKEPPLSELSSNLSLSGAVYCNTNHDITDEIFENTVLKYEFLGNGIQQSENMAEIMIECVIQGRATIPTRIWKDFVGLCWPYIQLRLTAIVRAVIMPDLLFLAVGDHFSTYCKRSQYHQIKYAQITNSKLAESKQLRDRFIGYLTEMFNENRVQAEDLSQII</sequence>
<organism evidence="1">
    <name type="scientific">Medioppia subpectinata</name>
    <dbReference type="NCBI Taxonomy" id="1979941"/>
    <lineage>
        <taxon>Eukaryota</taxon>
        <taxon>Metazoa</taxon>
        <taxon>Ecdysozoa</taxon>
        <taxon>Arthropoda</taxon>
        <taxon>Chelicerata</taxon>
        <taxon>Arachnida</taxon>
        <taxon>Acari</taxon>
        <taxon>Acariformes</taxon>
        <taxon>Sarcoptiformes</taxon>
        <taxon>Oribatida</taxon>
        <taxon>Brachypylina</taxon>
        <taxon>Oppioidea</taxon>
        <taxon>Oppiidae</taxon>
        <taxon>Medioppia</taxon>
    </lineage>
</organism>
<dbReference type="Proteomes" id="UP000759131">
    <property type="component" value="Unassembled WGS sequence"/>
</dbReference>
<evidence type="ECO:0000313" key="1">
    <source>
        <dbReference type="EMBL" id="CAD7621074.1"/>
    </source>
</evidence>
<name>A0A7R9PUG2_9ACAR</name>